<dbReference type="Proteomes" id="UP001237642">
    <property type="component" value="Unassembled WGS sequence"/>
</dbReference>
<dbReference type="EMBL" id="JAUIZM010000002">
    <property type="protein sequence ID" value="KAK1396953.1"/>
    <property type="molecule type" value="Genomic_DNA"/>
</dbReference>
<evidence type="ECO:0000313" key="3">
    <source>
        <dbReference type="Proteomes" id="UP001237642"/>
    </source>
</evidence>
<feature type="compositionally biased region" description="Acidic residues" evidence="1">
    <location>
        <begin position="125"/>
        <end position="150"/>
    </location>
</feature>
<protein>
    <recommendedName>
        <fullName evidence="4">Protein kinase domain-containing protein</fullName>
    </recommendedName>
</protein>
<gene>
    <name evidence="2" type="ORF">POM88_006816</name>
</gene>
<accession>A0AAD8J4A4</accession>
<dbReference type="AlphaFoldDB" id="A0AAD8J4A4"/>
<proteinExistence type="predicted"/>
<reference evidence="2" key="1">
    <citation type="submission" date="2023-02" db="EMBL/GenBank/DDBJ databases">
        <title>Genome of toxic invasive species Heracleum sosnowskyi carries increased number of genes despite the absence of recent whole-genome duplications.</title>
        <authorList>
            <person name="Schelkunov M."/>
            <person name="Shtratnikova V."/>
            <person name="Makarenko M."/>
            <person name="Klepikova A."/>
            <person name="Omelchenko D."/>
            <person name="Novikova G."/>
            <person name="Obukhova E."/>
            <person name="Bogdanov V."/>
            <person name="Penin A."/>
            <person name="Logacheva M."/>
        </authorList>
    </citation>
    <scope>NUCLEOTIDE SEQUENCE</scope>
    <source>
        <strain evidence="2">Hsosn_3</strain>
        <tissue evidence="2">Leaf</tissue>
    </source>
</reference>
<name>A0AAD8J4A4_9APIA</name>
<reference evidence="2" key="2">
    <citation type="submission" date="2023-05" db="EMBL/GenBank/DDBJ databases">
        <authorList>
            <person name="Schelkunov M.I."/>
        </authorList>
    </citation>
    <scope>NUCLEOTIDE SEQUENCE</scope>
    <source>
        <strain evidence="2">Hsosn_3</strain>
        <tissue evidence="2">Leaf</tissue>
    </source>
</reference>
<keyword evidence="3" id="KW-1185">Reference proteome</keyword>
<comment type="caution">
    <text evidence="2">The sequence shown here is derived from an EMBL/GenBank/DDBJ whole genome shotgun (WGS) entry which is preliminary data.</text>
</comment>
<evidence type="ECO:0000313" key="2">
    <source>
        <dbReference type="EMBL" id="KAK1396953.1"/>
    </source>
</evidence>
<feature type="region of interest" description="Disordered" evidence="1">
    <location>
        <begin position="121"/>
        <end position="172"/>
    </location>
</feature>
<evidence type="ECO:0008006" key="4">
    <source>
        <dbReference type="Google" id="ProtNLM"/>
    </source>
</evidence>
<sequence>MSSDRSWMSRRYDGRGGLSDEYKRGVDNFVEFAQRIKDTDGNILCTDIVISPCAHLCRWAGILLDKDLKPKISDFGLAKLDDFGFKGSETSMMVVAVLKSEESFIQRLNRRYNPSNFFIDRNVSENEEENATDNENEEETAANNENEEENAANNQNADSSTDEFGESDEDSS</sequence>
<organism evidence="2 3">
    <name type="scientific">Heracleum sosnowskyi</name>
    <dbReference type="NCBI Taxonomy" id="360622"/>
    <lineage>
        <taxon>Eukaryota</taxon>
        <taxon>Viridiplantae</taxon>
        <taxon>Streptophyta</taxon>
        <taxon>Embryophyta</taxon>
        <taxon>Tracheophyta</taxon>
        <taxon>Spermatophyta</taxon>
        <taxon>Magnoliopsida</taxon>
        <taxon>eudicotyledons</taxon>
        <taxon>Gunneridae</taxon>
        <taxon>Pentapetalae</taxon>
        <taxon>asterids</taxon>
        <taxon>campanulids</taxon>
        <taxon>Apiales</taxon>
        <taxon>Apiaceae</taxon>
        <taxon>Apioideae</taxon>
        <taxon>apioid superclade</taxon>
        <taxon>Tordylieae</taxon>
        <taxon>Tordyliinae</taxon>
        <taxon>Heracleum</taxon>
    </lineage>
</organism>
<evidence type="ECO:0000256" key="1">
    <source>
        <dbReference type="SAM" id="MobiDB-lite"/>
    </source>
</evidence>
<feature type="compositionally biased region" description="Acidic residues" evidence="1">
    <location>
        <begin position="160"/>
        <end position="172"/>
    </location>
</feature>